<reference evidence="2 3" key="1">
    <citation type="submission" date="2018-09" db="EMBL/GenBank/DDBJ databases">
        <authorList>
            <person name="Tagini F."/>
        </authorList>
    </citation>
    <scope>NUCLEOTIDE SEQUENCE [LARGE SCALE GENOMIC DNA]</scope>
    <source>
        <strain evidence="2 3">MK136</strain>
    </source>
</reference>
<evidence type="ECO:0000313" key="3">
    <source>
        <dbReference type="Proteomes" id="UP000273307"/>
    </source>
</evidence>
<feature type="region of interest" description="Disordered" evidence="1">
    <location>
        <begin position="287"/>
        <end position="312"/>
    </location>
</feature>
<name>A0A498Q9T8_9MYCO</name>
<accession>A0A498Q9T8</accession>
<dbReference type="Proteomes" id="UP000273307">
    <property type="component" value="Unassembled WGS sequence"/>
</dbReference>
<evidence type="ECO:0000313" key="2">
    <source>
        <dbReference type="EMBL" id="VBA41503.1"/>
    </source>
</evidence>
<feature type="compositionally biased region" description="Low complexity" evidence="1">
    <location>
        <begin position="228"/>
        <end position="238"/>
    </location>
</feature>
<dbReference type="EMBL" id="UPHP01000111">
    <property type="protein sequence ID" value="VBA41503.1"/>
    <property type="molecule type" value="Genomic_DNA"/>
</dbReference>
<feature type="region of interest" description="Disordered" evidence="1">
    <location>
        <begin position="228"/>
        <end position="252"/>
    </location>
</feature>
<keyword evidence="3" id="KW-1185">Reference proteome</keyword>
<feature type="region of interest" description="Disordered" evidence="1">
    <location>
        <begin position="175"/>
        <end position="200"/>
    </location>
</feature>
<feature type="compositionally biased region" description="Polar residues" evidence="1">
    <location>
        <begin position="179"/>
        <end position="195"/>
    </location>
</feature>
<dbReference type="AlphaFoldDB" id="A0A498Q9T8"/>
<organism evidence="2 3">
    <name type="scientific">Mycobacterium attenuatum</name>
    <dbReference type="NCBI Taxonomy" id="2341086"/>
    <lineage>
        <taxon>Bacteria</taxon>
        <taxon>Bacillati</taxon>
        <taxon>Actinomycetota</taxon>
        <taxon>Actinomycetes</taxon>
        <taxon>Mycobacteriales</taxon>
        <taxon>Mycobacteriaceae</taxon>
        <taxon>Mycobacterium</taxon>
    </lineage>
</organism>
<evidence type="ECO:0000256" key="1">
    <source>
        <dbReference type="SAM" id="MobiDB-lite"/>
    </source>
</evidence>
<proteinExistence type="predicted"/>
<gene>
    <name evidence="2" type="ORF">LAUMK136_04077</name>
</gene>
<sequence length="312" mass="33789">MQLLHIDIKISGRTANLQITSWCNDSVGRRDVGELAENLDPHDTNGIGVECCEPQIFGGGTCPGGCATAVSVDNSTGFHVLLTPGYGDAASYFVEPTDWGNLDEGRISETRCGSAALPLLGRRHVARAVSGSCEMTPQLGWRHWSGELKISCASRMSGCRVTAIRLHYRVVGETPHSGARSSLTGRHRSTSNAPSTVLRGHPNWVANRDAEEDKCPLAFRPSHRRRALTPAATRRSAAMAGGRAHCGSARRPFDSSRAESLGGWCVTPARPYPGRAVIEARRGVHERRPAVSSRTWPGPEWSGGRRRRHFGP</sequence>
<protein>
    <submittedName>
        <fullName evidence="2">Uncharacterized protein</fullName>
    </submittedName>
</protein>